<proteinExistence type="predicted"/>
<keyword evidence="1" id="KW-1133">Transmembrane helix</keyword>
<dbReference type="RefSeq" id="WP_135194646.1">
    <property type="nucleotide sequence ID" value="NZ_SPVH01000006.1"/>
</dbReference>
<dbReference type="EMBL" id="SPVH01000006">
    <property type="protein sequence ID" value="TFW12161.1"/>
    <property type="molecule type" value="Genomic_DNA"/>
</dbReference>
<evidence type="ECO:0000313" key="3">
    <source>
        <dbReference type="Proteomes" id="UP000298216"/>
    </source>
</evidence>
<evidence type="ECO:0000256" key="1">
    <source>
        <dbReference type="SAM" id="Phobius"/>
    </source>
</evidence>
<evidence type="ECO:0000313" key="2">
    <source>
        <dbReference type="EMBL" id="TFW12161.1"/>
    </source>
</evidence>
<keyword evidence="3" id="KW-1185">Reference proteome</keyword>
<keyword evidence="1" id="KW-0472">Membrane</keyword>
<comment type="caution">
    <text evidence="2">The sequence shown here is derived from an EMBL/GenBank/DDBJ whole genome shotgun (WGS) entry which is preliminary data.</text>
</comment>
<feature type="transmembrane region" description="Helical" evidence="1">
    <location>
        <begin position="73"/>
        <end position="91"/>
    </location>
</feature>
<feature type="transmembrane region" description="Helical" evidence="1">
    <location>
        <begin position="7"/>
        <end position="29"/>
    </location>
</feature>
<gene>
    <name evidence="2" type="ORF">EGY25_08920</name>
</gene>
<protein>
    <submittedName>
        <fullName evidence="2">Uncharacterized protein</fullName>
    </submittedName>
</protein>
<dbReference type="OrthoDB" id="7205302at2"/>
<dbReference type="Proteomes" id="UP000298216">
    <property type="component" value="Unassembled WGS sequence"/>
</dbReference>
<accession>A0A4Y9RVA3</accession>
<reference evidence="2 3" key="1">
    <citation type="submission" date="2019-03" db="EMBL/GenBank/DDBJ databases">
        <title>Draft genome of Brevundimonas sp. a heavy metal resistant soil bacteria.</title>
        <authorList>
            <person name="Soto J."/>
        </authorList>
    </citation>
    <scope>NUCLEOTIDE SEQUENCE [LARGE SCALE GENOMIC DNA]</scope>
    <source>
        <strain evidence="2 3">B-10</strain>
    </source>
</reference>
<sequence length="108" mass="11977">MNSNTARIGLAAVAAFYVIVTSLFLQAYIPLQRFYASVEATSLSIDPNSRDQRLQDTLSYPENERKVSRYGSILLWGTVGIATFGGVYVATRQRKRVDRAQSAKGITK</sequence>
<name>A0A4Y9RVA3_9CAUL</name>
<dbReference type="AlphaFoldDB" id="A0A4Y9RVA3"/>
<keyword evidence="1" id="KW-0812">Transmembrane</keyword>
<organism evidence="2 3">
    <name type="scientific">Brevundimonas intermedia</name>
    <dbReference type="NCBI Taxonomy" id="74315"/>
    <lineage>
        <taxon>Bacteria</taxon>
        <taxon>Pseudomonadati</taxon>
        <taxon>Pseudomonadota</taxon>
        <taxon>Alphaproteobacteria</taxon>
        <taxon>Caulobacterales</taxon>
        <taxon>Caulobacteraceae</taxon>
        <taxon>Brevundimonas</taxon>
    </lineage>
</organism>